<dbReference type="AlphaFoldDB" id="A0AAV4N8S9"/>
<dbReference type="Proteomes" id="UP001054945">
    <property type="component" value="Unassembled WGS sequence"/>
</dbReference>
<evidence type="ECO:0000313" key="1">
    <source>
        <dbReference type="EMBL" id="GIX80391.1"/>
    </source>
</evidence>
<accession>A0AAV4N8S9</accession>
<keyword evidence="2" id="KW-1185">Reference proteome</keyword>
<reference evidence="1 2" key="1">
    <citation type="submission" date="2021-06" db="EMBL/GenBank/DDBJ databases">
        <title>Caerostris extrusa draft genome.</title>
        <authorList>
            <person name="Kono N."/>
            <person name="Arakawa K."/>
        </authorList>
    </citation>
    <scope>NUCLEOTIDE SEQUENCE [LARGE SCALE GENOMIC DNA]</scope>
</reference>
<name>A0AAV4N8S9_CAEEX</name>
<protein>
    <submittedName>
        <fullName evidence="1">Uncharacterized protein</fullName>
    </submittedName>
</protein>
<sequence>MGAGGPGGSEIPLRPQKTKAVLQLVKDKSLSFLNERLIGVSGGPHERWGDVSIFTGPAKTHRFSPGLLRFVWLQPNLFPCTEEGYRRSITSKNCAPIFWLQLQTEKRARPRWCLAGATTGQGKSGWVSRLS</sequence>
<organism evidence="1 2">
    <name type="scientific">Caerostris extrusa</name>
    <name type="common">Bark spider</name>
    <name type="synonym">Caerostris bankana</name>
    <dbReference type="NCBI Taxonomy" id="172846"/>
    <lineage>
        <taxon>Eukaryota</taxon>
        <taxon>Metazoa</taxon>
        <taxon>Ecdysozoa</taxon>
        <taxon>Arthropoda</taxon>
        <taxon>Chelicerata</taxon>
        <taxon>Arachnida</taxon>
        <taxon>Araneae</taxon>
        <taxon>Araneomorphae</taxon>
        <taxon>Entelegynae</taxon>
        <taxon>Araneoidea</taxon>
        <taxon>Araneidae</taxon>
        <taxon>Caerostris</taxon>
    </lineage>
</organism>
<comment type="caution">
    <text evidence="1">The sequence shown here is derived from an EMBL/GenBank/DDBJ whole genome shotgun (WGS) entry which is preliminary data.</text>
</comment>
<gene>
    <name evidence="1" type="ORF">CEXT_382241</name>
</gene>
<proteinExistence type="predicted"/>
<evidence type="ECO:0000313" key="2">
    <source>
        <dbReference type="Proteomes" id="UP001054945"/>
    </source>
</evidence>
<dbReference type="EMBL" id="BPLR01003025">
    <property type="protein sequence ID" value="GIX80391.1"/>
    <property type="molecule type" value="Genomic_DNA"/>
</dbReference>